<evidence type="ECO:0000313" key="12">
    <source>
        <dbReference type="Proteomes" id="UP000298111"/>
    </source>
</evidence>
<dbReference type="GO" id="GO:0005886">
    <property type="term" value="C:plasma membrane"/>
    <property type="evidence" value="ECO:0007669"/>
    <property type="project" value="UniProtKB-SubCell"/>
</dbReference>
<dbReference type="RefSeq" id="WP_135566760.1">
    <property type="nucleotide sequence ID" value="NZ_CP103060.1"/>
</dbReference>
<feature type="transmembrane region" description="Helical" evidence="9">
    <location>
        <begin position="343"/>
        <end position="365"/>
    </location>
</feature>
<dbReference type="Proteomes" id="UP000298111">
    <property type="component" value="Unassembled WGS sequence"/>
</dbReference>
<feature type="transmembrane region" description="Helical" evidence="9">
    <location>
        <begin position="6"/>
        <end position="23"/>
    </location>
</feature>
<accession>A0A8H1LKB3</accession>
<dbReference type="InterPro" id="IPR001750">
    <property type="entry name" value="ND/Mrp_TM"/>
</dbReference>
<feature type="transmembrane region" description="Helical" evidence="9">
    <location>
        <begin position="386"/>
        <end position="404"/>
    </location>
</feature>
<feature type="transmembrane region" description="Helical" evidence="9">
    <location>
        <begin position="287"/>
        <end position="309"/>
    </location>
</feature>
<evidence type="ECO:0000259" key="10">
    <source>
        <dbReference type="Pfam" id="PF00361"/>
    </source>
</evidence>
<feature type="transmembrane region" description="Helical" evidence="9">
    <location>
        <begin position="117"/>
        <end position="136"/>
    </location>
</feature>
<keyword evidence="6 9" id="KW-0472">Membrane</keyword>
<dbReference type="InterPro" id="IPR003918">
    <property type="entry name" value="NADH_UbQ_OxRdtase"/>
</dbReference>
<feature type="compositionally biased region" description="Low complexity" evidence="8">
    <location>
        <begin position="494"/>
        <end position="544"/>
    </location>
</feature>
<dbReference type="GO" id="GO:0008137">
    <property type="term" value="F:NADH dehydrogenase (ubiquinone) activity"/>
    <property type="evidence" value="ECO:0007669"/>
    <property type="project" value="InterPro"/>
</dbReference>
<keyword evidence="3" id="KW-1003">Cell membrane</keyword>
<sequence>MTAAHALPLLVAGPLLGAALLVATGRWLPRYVAEVFGTVLAAATAALALVLLTVTAHRPTPVEWAGGWRPRQGAGVGIVLVGDGLGLGFAALVSVLVAAVLVYSWRFFDDPPAHQAGAFPALILVFQAAMCGFTLTGDLFNAFVFFELMGVVAYALTGYRVEEARAVQGALTFGFLNSLGGYATLLGIGLLYAHTGALGLAPLGAALDAAPHSAGMLVKAAFVLVATGFLVNAAAFPFHFWLPDAHTVAPTPVCMLLSGVMVQLGVYGTARLYFTVFAGPGGLPGTAVRRTLLVLGVLTALAGALLCWLQRHIKRLLAFSTVAHTGLFLVGLASLTPEGVTGTALYVLGHAGVKAALFGCAGVLVDRFGSVDEQELHGRGGELRRVGVLFTVGGLALAGLPPFGTGLGKALSEEAAGGWATVVFVLVSAATGGAVLRVAGGVFLGLGAPPAEADVPARPARERPPDATEPGGPGPGGAGVARTDGTDADGARGTGAAETAGAAGTGSAAGPAGAAGAGSAVGPASGAGPASAAGDGDAETTGADEPTETQGRVTRAPDTMLAATGALLAGGLAVGCVPGLWAAVSRAADSFTDHTGYLATVLFARAEPLPHSPVPQWTATGVLLGLLSAALGAGAACVALRTVPSGVRPRWSRPLRRLHSGHLGDYVACALAGVTLLAALVW</sequence>
<gene>
    <name evidence="11" type="ORF">D8771_06255</name>
</gene>
<dbReference type="Pfam" id="PF00361">
    <property type="entry name" value="Proton_antipo_M"/>
    <property type="match status" value="1"/>
</dbReference>
<feature type="transmembrane region" description="Helical" evidence="9">
    <location>
        <begin position="142"/>
        <end position="161"/>
    </location>
</feature>
<feature type="transmembrane region" description="Helical" evidence="9">
    <location>
        <begin position="663"/>
        <end position="681"/>
    </location>
</feature>
<comment type="subcellular location">
    <subcellularLocation>
        <location evidence="1">Cell membrane</location>
        <topology evidence="1">Multi-pass membrane protein</topology>
    </subcellularLocation>
    <subcellularLocation>
        <location evidence="7">Membrane</location>
        <topology evidence="7">Multi-pass membrane protein</topology>
    </subcellularLocation>
</comment>
<protein>
    <recommendedName>
        <fullName evidence="10">NADH:quinone oxidoreductase/Mrp antiporter transmembrane domain-containing protein</fullName>
    </recommendedName>
</protein>
<feature type="transmembrane region" description="Helical" evidence="9">
    <location>
        <begin position="214"/>
        <end position="236"/>
    </location>
</feature>
<feature type="transmembrane region" description="Helical" evidence="9">
    <location>
        <begin position="617"/>
        <end position="643"/>
    </location>
</feature>
<dbReference type="AlphaFoldDB" id="A0A8H1LKB3"/>
<name>A0A8H1LKB3_9ACTN</name>
<feature type="transmembrane region" description="Helical" evidence="9">
    <location>
        <begin position="76"/>
        <end position="105"/>
    </location>
</feature>
<organism evidence="11 12">
    <name type="scientific">Streptomyces albus</name>
    <dbReference type="NCBI Taxonomy" id="1888"/>
    <lineage>
        <taxon>Bacteria</taxon>
        <taxon>Bacillati</taxon>
        <taxon>Actinomycetota</taxon>
        <taxon>Actinomycetes</taxon>
        <taxon>Kitasatosporales</taxon>
        <taxon>Streptomycetaceae</taxon>
        <taxon>Streptomyces</taxon>
    </lineage>
</organism>
<feature type="transmembrane region" description="Helical" evidence="9">
    <location>
        <begin position="560"/>
        <end position="584"/>
    </location>
</feature>
<keyword evidence="4 7" id="KW-0812">Transmembrane</keyword>
<feature type="transmembrane region" description="Helical" evidence="9">
    <location>
        <begin position="35"/>
        <end position="56"/>
    </location>
</feature>
<feature type="transmembrane region" description="Helical" evidence="9">
    <location>
        <begin position="173"/>
        <end position="194"/>
    </location>
</feature>
<evidence type="ECO:0000256" key="9">
    <source>
        <dbReference type="SAM" id="Phobius"/>
    </source>
</evidence>
<feature type="domain" description="NADH:quinone oxidoreductase/Mrp antiporter transmembrane" evidence="10">
    <location>
        <begin position="137"/>
        <end position="428"/>
    </location>
</feature>
<comment type="caution">
    <text evidence="11">The sequence shown here is derived from an EMBL/GenBank/DDBJ whole genome shotgun (WGS) entry which is preliminary data.</text>
</comment>
<dbReference type="GeneID" id="75180042"/>
<feature type="transmembrane region" description="Helical" evidence="9">
    <location>
        <begin position="416"/>
        <end position="436"/>
    </location>
</feature>
<feature type="region of interest" description="Disordered" evidence="8">
    <location>
        <begin position="450"/>
        <end position="556"/>
    </location>
</feature>
<dbReference type="PANTHER" id="PTHR42703:SF1">
    <property type="entry name" value="NA(+)_H(+) ANTIPORTER SUBUNIT D1"/>
    <property type="match status" value="1"/>
</dbReference>
<reference evidence="11 12" key="1">
    <citation type="submission" date="2018-10" db="EMBL/GenBank/DDBJ databases">
        <title>Isolation of pseudouridimycin from Streptomyces albus DSM 40763.</title>
        <authorList>
            <person name="Rosenqvist P."/>
            <person name="Metsae-Ketelae M."/>
            <person name="Virta P."/>
        </authorList>
    </citation>
    <scope>NUCLEOTIDE SEQUENCE [LARGE SCALE GENOMIC DNA]</scope>
    <source>
        <strain evidence="11 12">DSM 40763</strain>
    </source>
</reference>
<feature type="transmembrane region" description="Helical" evidence="9">
    <location>
        <begin position="248"/>
        <end position="267"/>
    </location>
</feature>
<evidence type="ECO:0000256" key="6">
    <source>
        <dbReference type="ARBA" id="ARBA00023136"/>
    </source>
</evidence>
<dbReference type="InterPro" id="IPR050586">
    <property type="entry name" value="CPA3_Na-H_Antiporter_D"/>
</dbReference>
<dbReference type="PANTHER" id="PTHR42703">
    <property type="entry name" value="NADH DEHYDROGENASE"/>
    <property type="match status" value="1"/>
</dbReference>
<evidence type="ECO:0000313" key="11">
    <source>
        <dbReference type="EMBL" id="TGG86018.1"/>
    </source>
</evidence>
<evidence type="ECO:0000256" key="4">
    <source>
        <dbReference type="ARBA" id="ARBA00022692"/>
    </source>
</evidence>
<dbReference type="GO" id="GO:0042773">
    <property type="term" value="P:ATP synthesis coupled electron transport"/>
    <property type="evidence" value="ECO:0007669"/>
    <property type="project" value="InterPro"/>
</dbReference>
<evidence type="ECO:0000256" key="2">
    <source>
        <dbReference type="ARBA" id="ARBA00005346"/>
    </source>
</evidence>
<dbReference type="PRINTS" id="PR01437">
    <property type="entry name" value="NUOXDRDTASE4"/>
</dbReference>
<dbReference type="EMBL" id="RCIY01000040">
    <property type="protein sequence ID" value="TGG86018.1"/>
    <property type="molecule type" value="Genomic_DNA"/>
</dbReference>
<evidence type="ECO:0000256" key="7">
    <source>
        <dbReference type="RuleBase" id="RU000320"/>
    </source>
</evidence>
<comment type="similarity">
    <text evidence="2">Belongs to the CPA3 antiporters (TC 2.A.63) subunit D family.</text>
</comment>
<evidence type="ECO:0000256" key="8">
    <source>
        <dbReference type="SAM" id="MobiDB-lite"/>
    </source>
</evidence>
<keyword evidence="5 9" id="KW-1133">Transmembrane helix</keyword>
<proteinExistence type="inferred from homology"/>
<evidence type="ECO:0000256" key="1">
    <source>
        <dbReference type="ARBA" id="ARBA00004651"/>
    </source>
</evidence>
<feature type="transmembrane region" description="Helical" evidence="9">
    <location>
        <begin position="316"/>
        <end position="337"/>
    </location>
</feature>
<evidence type="ECO:0000256" key="3">
    <source>
        <dbReference type="ARBA" id="ARBA00022475"/>
    </source>
</evidence>
<evidence type="ECO:0000256" key="5">
    <source>
        <dbReference type="ARBA" id="ARBA00022989"/>
    </source>
</evidence>